<proteinExistence type="predicted"/>
<reference evidence="3" key="1">
    <citation type="submission" date="2014-04" db="EMBL/GenBank/DDBJ databases">
        <title>Evolutionary Origins and Diversification of the Mycorrhizal Mutualists.</title>
        <authorList>
            <consortium name="DOE Joint Genome Institute"/>
            <consortium name="Mycorrhizal Genomics Consortium"/>
            <person name="Kohler A."/>
            <person name="Kuo A."/>
            <person name="Nagy L.G."/>
            <person name="Floudas D."/>
            <person name="Copeland A."/>
            <person name="Barry K.W."/>
            <person name="Cichocki N."/>
            <person name="Veneault-Fourrey C."/>
            <person name="LaButti K."/>
            <person name="Lindquist E.A."/>
            <person name="Lipzen A."/>
            <person name="Lundell T."/>
            <person name="Morin E."/>
            <person name="Murat C."/>
            <person name="Riley R."/>
            <person name="Ohm R."/>
            <person name="Sun H."/>
            <person name="Tunlid A."/>
            <person name="Henrissat B."/>
            <person name="Grigoriev I.V."/>
            <person name="Hibbett D.S."/>
            <person name="Martin F."/>
        </authorList>
    </citation>
    <scope>NUCLEOTIDE SEQUENCE [LARGE SCALE GENOMIC DNA]</scope>
    <source>
        <strain evidence="3">FD-334 SS-4</strain>
    </source>
</reference>
<feature type="region of interest" description="Disordered" evidence="1">
    <location>
        <begin position="120"/>
        <end position="184"/>
    </location>
</feature>
<keyword evidence="3" id="KW-1185">Reference proteome</keyword>
<feature type="region of interest" description="Disordered" evidence="1">
    <location>
        <begin position="1"/>
        <end position="66"/>
    </location>
</feature>
<evidence type="ECO:0000256" key="1">
    <source>
        <dbReference type="SAM" id="MobiDB-lite"/>
    </source>
</evidence>
<dbReference type="Proteomes" id="UP000054270">
    <property type="component" value="Unassembled WGS sequence"/>
</dbReference>
<gene>
    <name evidence="2" type="ORF">HYPSUDRAFT_684078</name>
</gene>
<feature type="compositionally biased region" description="Low complexity" evidence="1">
    <location>
        <begin position="50"/>
        <end position="63"/>
    </location>
</feature>
<protein>
    <submittedName>
        <fullName evidence="2">Uncharacterized protein</fullName>
    </submittedName>
</protein>
<feature type="compositionally biased region" description="Basic and acidic residues" evidence="1">
    <location>
        <begin position="167"/>
        <end position="176"/>
    </location>
</feature>
<sequence length="184" mass="19815">MRSVRFCSRPPTPPSSAGPTTSTTSTSGPSHHLRPRPRPSADCSTHASHHPQAPAPAAAHPAARSPKLNYRRAPSCALRCAAVQCILRVCPTPLHARPGSTAGWLSMRWVGAACRASASLPTAGTRDGTTDCARRDARRTSAFQRVRRRSTTTPKRKRTPTTTTADAVERRARDQNRAALTRPV</sequence>
<organism evidence="2 3">
    <name type="scientific">Hypholoma sublateritium (strain FD-334 SS-4)</name>
    <dbReference type="NCBI Taxonomy" id="945553"/>
    <lineage>
        <taxon>Eukaryota</taxon>
        <taxon>Fungi</taxon>
        <taxon>Dikarya</taxon>
        <taxon>Basidiomycota</taxon>
        <taxon>Agaricomycotina</taxon>
        <taxon>Agaricomycetes</taxon>
        <taxon>Agaricomycetidae</taxon>
        <taxon>Agaricales</taxon>
        <taxon>Agaricineae</taxon>
        <taxon>Strophariaceae</taxon>
        <taxon>Hypholoma</taxon>
    </lineage>
</organism>
<accession>A0A0D2ME43</accession>
<name>A0A0D2ME43_HYPSF</name>
<dbReference type="EMBL" id="KN817555">
    <property type="protein sequence ID" value="KJA21833.1"/>
    <property type="molecule type" value="Genomic_DNA"/>
</dbReference>
<feature type="compositionally biased region" description="Basic residues" evidence="1">
    <location>
        <begin position="145"/>
        <end position="159"/>
    </location>
</feature>
<evidence type="ECO:0000313" key="2">
    <source>
        <dbReference type="EMBL" id="KJA21833.1"/>
    </source>
</evidence>
<dbReference type="AlphaFoldDB" id="A0A0D2ME43"/>
<feature type="compositionally biased region" description="Basic and acidic residues" evidence="1">
    <location>
        <begin position="128"/>
        <end position="139"/>
    </location>
</feature>
<feature type="compositionally biased region" description="Low complexity" evidence="1">
    <location>
        <begin position="17"/>
        <end position="30"/>
    </location>
</feature>
<evidence type="ECO:0000313" key="3">
    <source>
        <dbReference type="Proteomes" id="UP000054270"/>
    </source>
</evidence>